<accession>A0A6B2B1B8</accession>
<comment type="caution">
    <text evidence="2">The sequence shown here is derived from an EMBL/GenBank/DDBJ whole genome shotgun (WGS) entry which is preliminary data.</text>
</comment>
<feature type="compositionally biased region" description="Polar residues" evidence="1">
    <location>
        <begin position="30"/>
        <end position="39"/>
    </location>
</feature>
<feature type="compositionally biased region" description="Basic residues" evidence="1">
    <location>
        <begin position="7"/>
        <end position="16"/>
    </location>
</feature>
<evidence type="ECO:0000313" key="2">
    <source>
        <dbReference type="EMBL" id="NAO79041.1"/>
    </source>
</evidence>
<sequence length="39" mass="4183">MGDALRHRSTLRRTSRIGRGASHDTEDCGQPQQSGSSAV</sequence>
<dbReference type="EMBL" id="VLIF01000028">
    <property type="protein sequence ID" value="NAO79041.1"/>
    <property type="molecule type" value="Genomic_DNA"/>
</dbReference>
<dbReference type="AntiFam" id="ANF00261">
    <property type="entry name" value="Protein of unknown function (DUF1534)"/>
</dbReference>
<evidence type="ECO:0000256" key="1">
    <source>
        <dbReference type="SAM" id="MobiDB-lite"/>
    </source>
</evidence>
<name>A0A6B2B1B8_PSESX</name>
<protein>
    <submittedName>
        <fullName evidence="2">DUF1534 domain-containing protein</fullName>
    </submittedName>
</protein>
<reference evidence="2" key="1">
    <citation type="journal article" date="2020" name="Phytopathology">
        <title>Zucchini vein clearing disease is caused by several lineages within Pseudomonas syringae species complex.</title>
        <authorList>
            <person name="Lacault C."/>
            <person name="Briand M."/>
            <person name="Jacques M.A."/>
            <person name="Darrasse A."/>
        </authorList>
    </citation>
    <scope>NUCLEOTIDE SEQUENCE</scope>
    <source>
        <strain evidence="2">P123</strain>
    </source>
</reference>
<dbReference type="AlphaFoldDB" id="A0A6B2B1B8"/>
<organism evidence="2">
    <name type="scientific">Pseudomonas syringae</name>
    <dbReference type="NCBI Taxonomy" id="317"/>
    <lineage>
        <taxon>Bacteria</taxon>
        <taxon>Pseudomonadati</taxon>
        <taxon>Pseudomonadota</taxon>
        <taxon>Gammaproteobacteria</taxon>
        <taxon>Pseudomonadales</taxon>
        <taxon>Pseudomonadaceae</taxon>
        <taxon>Pseudomonas</taxon>
    </lineage>
</organism>
<feature type="region of interest" description="Disordered" evidence="1">
    <location>
        <begin position="1"/>
        <end position="39"/>
    </location>
</feature>
<proteinExistence type="predicted"/>
<gene>
    <name evidence="2" type="ORF">PspP123CL_24515</name>
</gene>